<dbReference type="CDD" id="cd01226">
    <property type="entry name" value="PH_RalBD_exo84"/>
    <property type="match status" value="1"/>
</dbReference>
<evidence type="ECO:0000256" key="4">
    <source>
        <dbReference type="ARBA" id="ARBA00007210"/>
    </source>
</evidence>
<keyword evidence="8" id="KW-0653">Protein transport</keyword>
<evidence type="ECO:0000256" key="2">
    <source>
        <dbReference type="ARBA" id="ARBA00004556"/>
    </source>
</evidence>
<dbReference type="GO" id="GO:0006887">
    <property type="term" value="P:exocytosis"/>
    <property type="evidence" value="ECO:0007669"/>
    <property type="project" value="UniProtKB-KW"/>
</dbReference>
<dbReference type="STRING" id="307972.A0A2G8JSP2"/>
<accession>A0A2G8JSP2</accession>
<keyword evidence="11" id="KW-1185">Reference proteome</keyword>
<dbReference type="GO" id="GO:0048471">
    <property type="term" value="C:perinuclear region of cytoplasm"/>
    <property type="evidence" value="ECO:0007669"/>
    <property type="project" value="UniProtKB-SubCell"/>
</dbReference>
<comment type="similarity">
    <text evidence="4">Belongs to the EXO84 family.</text>
</comment>
<name>A0A2G8JSP2_STIJA</name>
<comment type="function">
    <text evidence="1">Component of the exocyst complex involved in the docking of exocytic vesicles with fusion sites on the plasma membrane.</text>
</comment>
<dbReference type="PROSITE" id="PS50003">
    <property type="entry name" value="PH_DOMAIN"/>
    <property type="match status" value="1"/>
</dbReference>
<dbReference type="Gene3D" id="1.20.58.1210">
    <property type="entry name" value="Exo84p, N-terminal helical domain"/>
    <property type="match status" value="1"/>
</dbReference>
<evidence type="ECO:0000259" key="9">
    <source>
        <dbReference type="PROSITE" id="PS50003"/>
    </source>
</evidence>
<dbReference type="InterPro" id="IPR001849">
    <property type="entry name" value="PH_domain"/>
</dbReference>
<dbReference type="InterPro" id="IPR042561">
    <property type="entry name" value="Exo84_C_1"/>
</dbReference>
<evidence type="ECO:0000256" key="7">
    <source>
        <dbReference type="ARBA" id="ARBA00022483"/>
    </source>
</evidence>
<dbReference type="EMBL" id="MRZV01001318">
    <property type="protein sequence ID" value="PIK38753.1"/>
    <property type="molecule type" value="Genomic_DNA"/>
</dbReference>
<dbReference type="OrthoDB" id="642193at2759"/>
<dbReference type="PANTHER" id="PTHR21426:SF12">
    <property type="entry name" value="EXOCYST COMPLEX COMPONENT 8"/>
    <property type="match status" value="1"/>
</dbReference>
<feature type="domain" description="PH" evidence="9">
    <location>
        <begin position="141"/>
        <end position="243"/>
    </location>
</feature>
<keyword evidence="7" id="KW-0268">Exocytosis</keyword>
<dbReference type="GO" id="GO:0000145">
    <property type="term" value="C:exocyst"/>
    <property type="evidence" value="ECO:0007669"/>
    <property type="project" value="InterPro"/>
</dbReference>
<dbReference type="GO" id="GO:0006893">
    <property type="term" value="P:Golgi to plasma membrane transport"/>
    <property type="evidence" value="ECO:0007669"/>
    <property type="project" value="TreeGrafter"/>
</dbReference>
<dbReference type="InterPro" id="IPR016159">
    <property type="entry name" value="Cullin_repeat-like_dom_sf"/>
</dbReference>
<dbReference type="PANTHER" id="PTHR21426">
    <property type="entry name" value="EXOCYST COMPLEX COMPONENT 8"/>
    <property type="match status" value="1"/>
</dbReference>
<dbReference type="Pfam" id="PF08700">
    <property type="entry name" value="VPS51_Exo84_N"/>
    <property type="match status" value="1"/>
</dbReference>
<dbReference type="InterPro" id="IPR033961">
    <property type="entry name" value="Exo84"/>
</dbReference>
<evidence type="ECO:0000256" key="6">
    <source>
        <dbReference type="ARBA" id="ARBA00022448"/>
    </source>
</evidence>
<evidence type="ECO:0000256" key="5">
    <source>
        <dbReference type="ARBA" id="ARBA00017509"/>
    </source>
</evidence>
<dbReference type="SUPFAM" id="SSF74788">
    <property type="entry name" value="Cullin repeat-like"/>
    <property type="match status" value="1"/>
</dbReference>
<evidence type="ECO:0000256" key="1">
    <source>
        <dbReference type="ARBA" id="ARBA00002660"/>
    </source>
</evidence>
<dbReference type="InterPro" id="IPR042560">
    <property type="entry name" value="Exo84_C_2"/>
</dbReference>
<comment type="subcellular location">
    <subcellularLocation>
        <location evidence="3">Cell projection</location>
        <location evidence="3">Growth cone</location>
    </subcellularLocation>
    <subcellularLocation>
        <location evidence="2">Cytoplasm</location>
        <location evidence="2">Perinuclear region</location>
    </subcellularLocation>
</comment>
<gene>
    <name evidence="10" type="ORF">BSL78_24403</name>
</gene>
<evidence type="ECO:0000256" key="8">
    <source>
        <dbReference type="ARBA" id="ARBA00022927"/>
    </source>
</evidence>
<sequence length="670" mass="76300">MADAHRKALSKSDFDANCYVQEISSGGDVYQDLIEEKQRIQKLSDDTSVALKKNVYRNYKQFIDTAKEISYLEGEMYQLSHLLTEQKSIMGDMLEMSNSAKDESSKDKLAAQNPDDKKRSIASLLDRVEGCSRIAEIPNRYIVHDGDLVELDGETYLETQKVHIYLLNDSLVVTTFIRNRRGPVRYKFQALFELDSLAVVNVRDVECAKNAFKVLRFPDQHIYCAENAKTKRDWLDRLEEAKKIQAAASTQKRGLTEQILQSPAGKGAHIYETTLQNAEWLEELPEDLDMSIAQRNFEEAADMVLKATRYLEQIPMTPPLKEVKSRVDNRVKQLTDVLTRELQGSPEKSLRGGPQVTRRAVTPLIRLGRSTLACDLYLKNRSTAIKQSLRYLKIEGAAHLYVTKLCRLFFNHIIETGKEFKFTFNEQQGCFSAFVVWTKAELKGFVNQFSRQALAKQSNIGAVADCVIIARTHCSSLSVIGLDLTFVLNSLMLKGMQDVLQYNKEQLIEASRHRNMEEKWYPMNLKNPNAANTLIGEMQKVGYENFQQLVYDQCFVKVATSTVAFVKVVLSFLREALKLYIPELHPDIISVISEVVENHVDLMSLAAKSDRFEDGRANVMNNIDYIFQEFLPLVESKIQNVSGKKVHHLKDIRAKNKAITRKIQSAGVLI</sequence>
<dbReference type="Pfam" id="PF16528">
    <property type="entry name" value="Exo84_C"/>
    <property type="match status" value="1"/>
</dbReference>
<dbReference type="AlphaFoldDB" id="A0A2G8JSP2"/>
<protein>
    <recommendedName>
        <fullName evidence="5">Exocyst complex component 8</fullName>
    </recommendedName>
</protein>
<dbReference type="SUPFAM" id="SSF50729">
    <property type="entry name" value="PH domain-like"/>
    <property type="match status" value="1"/>
</dbReference>
<evidence type="ECO:0000313" key="10">
    <source>
        <dbReference type="EMBL" id="PIK38753.1"/>
    </source>
</evidence>
<dbReference type="InterPro" id="IPR032403">
    <property type="entry name" value="Exo84_C"/>
</dbReference>
<dbReference type="InterPro" id="IPR011993">
    <property type="entry name" value="PH-like_dom_sf"/>
</dbReference>
<dbReference type="Gene3D" id="1.20.58.1220">
    <property type="entry name" value="Exo84p, C-terminal helical domain"/>
    <property type="match status" value="1"/>
</dbReference>
<dbReference type="SMART" id="SM00233">
    <property type="entry name" value="PH"/>
    <property type="match status" value="1"/>
</dbReference>
<proteinExistence type="inferred from homology"/>
<evidence type="ECO:0000256" key="3">
    <source>
        <dbReference type="ARBA" id="ARBA00004624"/>
    </source>
</evidence>
<dbReference type="Gene3D" id="2.30.29.30">
    <property type="entry name" value="Pleckstrin-homology domain (PH domain)/Phosphotyrosine-binding domain (PTB)"/>
    <property type="match status" value="1"/>
</dbReference>
<organism evidence="10 11">
    <name type="scientific">Stichopus japonicus</name>
    <name type="common">Sea cucumber</name>
    <dbReference type="NCBI Taxonomy" id="307972"/>
    <lineage>
        <taxon>Eukaryota</taxon>
        <taxon>Metazoa</taxon>
        <taxon>Echinodermata</taxon>
        <taxon>Eleutherozoa</taxon>
        <taxon>Echinozoa</taxon>
        <taxon>Holothuroidea</taxon>
        <taxon>Aspidochirotacea</taxon>
        <taxon>Aspidochirotida</taxon>
        <taxon>Stichopodidae</taxon>
        <taxon>Apostichopus</taxon>
    </lineage>
</organism>
<dbReference type="GO" id="GO:0030426">
    <property type="term" value="C:growth cone"/>
    <property type="evidence" value="ECO:0007669"/>
    <property type="project" value="UniProtKB-SubCell"/>
</dbReference>
<reference evidence="10 11" key="1">
    <citation type="journal article" date="2017" name="PLoS Biol.">
        <title>The sea cucumber genome provides insights into morphological evolution and visceral regeneration.</title>
        <authorList>
            <person name="Zhang X."/>
            <person name="Sun L."/>
            <person name="Yuan J."/>
            <person name="Sun Y."/>
            <person name="Gao Y."/>
            <person name="Zhang L."/>
            <person name="Li S."/>
            <person name="Dai H."/>
            <person name="Hamel J.F."/>
            <person name="Liu C."/>
            <person name="Yu Y."/>
            <person name="Liu S."/>
            <person name="Lin W."/>
            <person name="Guo K."/>
            <person name="Jin S."/>
            <person name="Xu P."/>
            <person name="Storey K.B."/>
            <person name="Huan P."/>
            <person name="Zhang T."/>
            <person name="Zhou Y."/>
            <person name="Zhang J."/>
            <person name="Lin C."/>
            <person name="Li X."/>
            <person name="Xing L."/>
            <person name="Huo D."/>
            <person name="Sun M."/>
            <person name="Wang L."/>
            <person name="Mercier A."/>
            <person name="Li F."/>
            <person name="Yang H."/>
            <person name="Xiang J."/>
        </authorList>
    </citation>
    <scope>NUCLEOTIDE SEQUENCE [LARGE SCALE GENOMIC DNA]</scope>
    <source>
        <strain evidence="10">Shaxun</strain>
        <tissue evidence="10">Muscle</tissue>
    </source>
</reference>
<keyword evidence="6" id="KW-0813">Transport</keyword>
<comment type="caution">
    <text evidence="10">The sequence shown here is derived from an EMBL/GenBank/DDBJ whole genome shotgun (WGS) entry which is preliminary data.</text>
</comment>
<dbReference type="Pfam" id="PF25345">
    <property type="entry name" value="PH_EXO84"/>
    <property type="match status" value="1"/>
</dbReference>
<evidence type="ECO:0000313" key="11">
    <source>
        <dbReference type="Proteomes" id="UP000230750"/>
    </source>
</evidence>
<dbReference type="FunFam" id="1.20.58.1210:FF:000001">
    <property type="entry name" value="exocyst complex component 8"/>
    <property type="match status" value="1"/>
</dbReference>
<dbReference type="GO" id="GO:0015031">
    <property type="term" value="P:protein transport"/>
    <property type="evidence" value="ECO:0007669"/>
    <property type="project" value="UniProtKB-KW"/>
</dbReference>
<dbReference type="Proteomes" id="UP000230750">
    <property type="component" value="Unassembled WGS sequence"/>
</dbReference>